<reference evidence="1" key="1">
    <citation type="submission" date="2017-05" db="EMBL/GenBank/DDBJ databases">
        <authorList>
            <person name="Varghese N."/>
            <person name="Submissions S."/>
        </authorList>
    </citation>
    <scope>NUCLEOTIDE SEQUENCE</scope>
    <source>
        <strain evidence="1">Su22</strain>
    </source>
</reference>
<proteinExistence type="predicted"/>
<comment type="caution">
    <text evidence="1">The sequence shown here is derived from an EMBL/GenBank/DDBJ whole genome shotgun (WGS) entry which is preliminary data.</text>
</comment>
<evidence type="ECO:0000313" key="2">
    <source>
        <dbReference type="Proteomes" id="UP001158066"/>
    </source>
</evidence>
<sequence>MVRNMNPDRNPASGKVTLWTRQDIRSLEELKMNGVIRITPQHLKEKFEEITDYIASLYSWFVQAANQRVPKPAEVMFPVWCSVSEANMLRPTEETVVYVLEVDESEVIYFDSVKWDYVLNHLYIPKDSDDAQTYREEMRRRGHRDVYSFFDHKTAHFYARERTEIMNSWSRIFEIDQWDIFRVQANLWEIRNGMVKSILYQQDVVSNEHLKNERKFDVQADTFYNGNR</sequence>
<dbReference type="InterPro" id="IPR024211">
    <property type="entry name" value="DUF3841"/>
</dbReference>
<gene>
    <name evidence="1" type="ORF">SAMN06296020_101446</name>
</gene>
<dbReference type="AlphaFoldDB" id="A0AA45WT77"/>
<dbReference type="EMBL" id="FXUF01000001">
    <property type="protein sequence ID" value="SMP40990.1"/>
    <property type="molecule type" value="Genomic_DNA"/>
</dbReference>
<organism evidence="1 2">
    <name type="scientific">Anoxynatronum buryatiense</name>
    <dbReference type="NCBI Taxonomy" id="489973"/>
    <lineage>
        <taxon>Bacteria</taxon>
        <taxon>Bacillati</taxon>
        <taxon>Bacillota</taxon>
        <taxon>Clostridia</taxon>
        <taxon>Eubacteriales</taxon>
        <taxon>Clostridiaceae</taxon>
        <taxon>Anoxynatronum</taxon>
    </lineage>
</organism>
<evidence type="ECO:0008006" key="3">
    <source>
        <dbReference type="Google" id="ProtNLM"/>
    </source>
</evidence>
<keyword evidence="2" id="KW-1185">Reference proteome</keyword>
<evidence type="ECO:0000313" key="1">
    <source>
        <dbReference type="EMBL" id="SMP40990.1"/>
    </source>
</evidence>
<name>A0AA45WT77_9CLOT</name>
<dbReference type="Proteomes" id="UP001158066">
    <property type="component" value="Unassembled WGS sequence"/>
</dbReference>
<protein>
    <recommendedName>
        <fullName evidence="3">DUF3841 domain-containing protein</fullName>
    </recommendedName>
</protein>
<accession>A0AA45WT77</accession>
<dbReference type="Pfam" id="PF12952">
    <property type="entry name" value="DUF3841"/>
    <property type="match status" value="1"/>
</dbReference>